<dbReference type="PANTHER" id="PTHR11537">
    <property type="entry name" value="VOLTAGE-GATED POTASSIUM CHANNEL"/>
    <property type="match status" value="1"/>
</dbReference>
<name>A0A923S5Y2_9FIRM</name>
<evidence type="ECO:0000256" key="11">
    <source>
        <dbReference type="SAM" id="Phobius"/>
    </source>
</evidence>
<dbReference type="AlphaFoldDB" id="A0A923S5Y2"/>
<feature type="domain" description="RCK C-terminal" evidence="12">
    <location>
        <begin position="346"/>
        <end position="403"/>
    </location>
</feature>
<dbReference type="InterPro" id="IPR006037">
    <property type="entry name" value="RCK_C"/>
</dbReference>
<evidence type="ECO:0000259" key="12">
    <source>
        <dbReference type="PROSITE" id="PS51202"/>
    </source>
</evidence>
<dbReference type="Pfam" id="PF02080">
    <property type="entry name" value="TrkA_C"/>
    <property type="match status" value="2"/>
</dbReference>
<dbReference type="GO" id="GO:0005249">
    <property type="term" value="F:voltage-gated potassium channel activity"/>
    <property type="evidence" value="ECO:0007669"/>
    <property type="project" value="InterPro"/>
</dbReference>
<sequence>MPNLKSLESLRRRICTIIDIGTADDLISRAYDIFYTLVILVNLMVTIAYTFDEAEAACGPLLLRIEAATVAFFAVDCALRIWTAKYHHPNLKEWKAVCRYIFSFSGIVDLLSFLPYYMPFFFPSGAVAFRMFRVVRIFRLFRINAYYDSLNVITQVLTSKAQQLLSSVFIILVLMTASSLCMYSLEHDAQPQVFSNAFSGIWWAVSPLLTVGYGDIYPITTLGKIFGILITFLGVGMVAIPTGIISAGFVDQYSRLKRISEYGTEADIHFIRIHLTPRDRWANAPLRDLGLPEGVIIAAVQRGRDIIVPRGDVVLLPGDNLVLGAGVYEDDVRIQLKEIILQTHHPWVGHPLRDLDISRQTVIIMVRRRNRTLIPNGGLKLLAGDKVFLYTQSHLPHAQDIQI</sequence>
<dbReference type="InterPro" id="IPR036721">
    <property type="entry name" value="RCK_C_sf"/>
</dbReference>
<accession>A0A923S5Y2</accession>
<feature type="transmembrane region" description="Helical" evidence="11">
    <location>
        <begin position="100"/>
        <end position="118"/>
    </location>
</feature>
<keyword evidence="9 11" id="KW-0472">Membrane</keyword>
<keyword evidence="4 11" id="KW-0812">Transmembrane</keyword>
<dbReference type="PRINTS" id="PR00169">
    <property type="entry name" value="KCHANNEL"/>
</dbReference>
<feature type="transmembrane region" description="Helical" evidence="11">
    <location>
        <begin position="225"/>
        <end position="250"/>
    </location>
</feature>
<feature type="transmembrane region" description="Helical" evidence="11">
    <location>
        <begin position="197"/>
        <end position="219"/>
    </location>
</feature>
<evidence type="ECO:0000256" key="10">
    <source>
        <dbReference type="ARBA" id="ARBA00023303"/>
    </source>
</evidence>
<organism evidence="13 14">
    <name type="scientific">Dysosmobacter segnis</name>
    <dbReference type="NCBI Taxonomy" id="2763042"/>
    <lineage>
        <taxon>Bacteria</taxon>
        <taxon>Bacillati</taxon>
        <taxon>Bacillota</taxon>
        <taxon>Clostridia</taxon>
        <taxon>Eubacteriales</taxon>
        <taxon>Oscillospiraceae</taxon>
        <taxon>Dysosmobacter</taxon>
    </lineage>
</organism>
<evidence type="ECO:0000313" key="14">
    <source>
        <dbReference type="Proteomes" id="UP000620327"/>
    </source>
</evidence>
<keyword evidence="8" id="KW-0406">Ion transport</keyword>
<dbReference type="Proteomes" id="UP000620327">
    <property type="component" value="Unassembled WGS sequence"/>
</dbReference>
<feature type="transmembrane region" description="Helical" evidence="11">
    <location>
        <begin position="33"/>
        <end position="49"/>
    </location>
</feature>
<dbReference type="PANTHER" id="PTHR11537:SF254">
    <property type="entry name" value="POTASSIUM VOLTAGE-GATED CHANNEL PROTEIN SHAB"/>
    <property type="match status" value="1"/>
</dbReference>
<evidence type="ECO:0000256" key="3">
    <source>
        <dbReference type="ARBA" id="ARBA00022538"/>
    </source>
</evidence>
<feature type="transmembrane region" description="Helical" evidence="11">
    <location>
        <begin position="164"/>
        <end position="185"/>
    </location>
</feature>
<dbReference type="Pfam" id="PF00520">
    <property type="entry name" value="Ion_trans"/>
    <property type="match status" value="1"/>
</dbReference>
<evidence type="ECO:0000256" key="4">
    <source>
        <dbReference type="ARBA" id="ARBA00022692"/>
    </source>
</evidence>
<dbReference type="GO" id="GO:0001508">
    <property type="term" value="P:action potential"/>
    <property type="evidence" value="ECO:0007669"/>
    <property type="project" value="TreeGrafter"/>
</dbReference>
<feature type="transmembrane region" description="Helical" evidence="11">
    <location>
        <begin position="61"/>
        <end position="79"/>
    </location>
</feature>
<gene>
    <name evidence="13" type="ORF">H8Z83_01355</name>
</gene>
<dbReference type="GO" id="GO:0008076">
    <property type="term" value="C:voltage-gated potassium channel complex"/>
    <property type="evidence" value="ECO:0007669"/>
    <property type="project" value="InterPro"/>
</dbReference>
<keyword evidence="10" id="KW-0407">Ion channel</keyword>
<comment type="subcellular location">
    <subcellularLocation>
        <location evidence="1">Membrane</location>
        <topology evidence="1">Multi-pass membrane protein</topology>
    </subcellularLocation>
</comment>
<keyword evidence="7 11" id="KW-1133">Transmembrane helix</keyword>
<comment type="caution">
    <text evidence="13">The sequence shown here is derived from an EMBL/GenBank/DDBJ whole genome shotgun (WGS) entry which is preliminary data.</text>
</comment>
<keyword evidence="3" id="KW-0633">Potassium transport</keyword>
<dbReference type="EMBL" id="JACOQI010000001">
    <property type="protein sequence ID" value="MBC5768996.1"/>
    <property type="molecule type" value="Genomic_DNA"/>
</dbReference>
<dbReference type="RefSeq" id="WP_187013389.1">
    <property type="nucleotide sequence ID" value="NZ_JACOQI010000001.1"/>
</dbReference>
<reference evidence="13" key="1">
    <citation type="submission" date="2020-08" db="EMBL/GenBank/DDBJ databases">
        <title>Genome public.</title>
        <authorList>
            <person name="Liu C."/>
            <person name="Sun Q."/>
        </authorList>
    </citation>
    <scope>NUCLEOTIDE SEQUENCE</scope>
    <source>
        <strain evidence="13">BX15</strain>
    </source>
</reference>
<evidence type="ECO:0000256" key="7">
    <source>
        <dbReference type="ARBA" id="ARBA00022989"/>
    </source>
</evidence>
<dbReference type="PROSITE" id="PS51202">
    <property type="entry name" value="RCK_C"/>
    <property type="match status" value="2"/>
</dbReference>
<dbReference type="SUPFAM" id="SSF116726">
    <property type="entry name" value="TrkA C-terminal domain-like"/>
    <property type="match status" value="2"/>
</dbReference>
<evidence type="ECO:0000256" key="8">
    <source>
        <dbReference type="ARBA" id="ARBA00023065"/>
    </source>
</evidence>
<evidence type="ECO:0000256" key="5">
    <source>
        <dbReference type="ARBA" id="ARBA00022826"/>
    </source>
</evidence>
<keyword evidence="5" id="KW-0631">Potassium channel</keyword>
<dbReference type="SUPFAM" id="SSF81324">
    <property type="entry name" value="Voltage-gated potassium channels"/>
    <property type="match status" value="1"/>
</dbReference>
<evidence type="ECO:0000256" key="2">
    <source>
        <dbReference type="ARBA" id="ARBA00022448"/>
    </source>
</evidence>
<keyword evidence="14" id="KW-1185">Reference proteome</keyword>
<evidence type="ECO:0000313" key="13">
    <source>
        <dbReference type="EMBL" id="MBC5768996.1"/>
    </source>
</evidence>
<dbReference type="Gene3D" id="3.30.70.1450">
    <property type="entry name" value="Regulator of K+ conductance, C-terminal domain"/>
    <property type="match status" value="2"/>
</dbReference>
<evidence type="ECO:0000256" key="1">
    <source>
        <dbReference type="ARBA" id="ARBA00004141"/>
    </source>
</evidence>
<dbReference type="Gene3D" id="1.10.287.70">
    <property type="match status" value="1"/>
</dbReference>
<feature type="domain" description="RCK C-terminal" evidence="12">
    <location>
        <begin position="257"/>
        <end position="339"/>
    </location>
</feature>
<dbReference type="InterPro" id="IPR005821">
    <property type="entry name" value="Ion_trans_dom"/>
</dbReference>
<keyword evidence="6" id="KW-0630">Potassium</keyword>
<keyword evidence="2" id="KW-0813">Transport</keyword>
<evidence type="ECO:0000256" key="6">
    <source>
        <dbReference type="ARBA" id="ARBA00022958"/>
    </source>
</evidence>
<proteinExistence type="predicted"/>
<protein>
    <submittedName>
        <fullName evidence="13">Ion transporter</fullName>
    </submittedName>
</protein>
<dbReference type="InterPro" id="IPR028325">
    <property type="entry name" value="VG_K_chnl"/>
</dbReference>
<evidence type="ECO:0000256" key="9">
    <source>
        <dbReference type="ARBA" id="ARBA00023136"/>
    </source>
</evidence>